<name>A0A1A3C4P7_MYCAS</name>
<dbReference type="PANTHER" id="PTHR39338">
    <property type="entry name" value="BLL5662 PROTEIN-RELATED"/>
    <property type="match status" value="1"/>
</dbReference>
<dbReference type="AlphaFoldDB" id="A0A1A3C4P7"/>
<feature type="domain" description="VWFA" evidence="2">
    <location>
        <begin position="183"/>
        <end position="352"/>
    </location>
</feature>
<dbReference type="SUPFAM" id="SSF53300">
    <property type="entry name" value="vWA-like"/>
    <property type="match status" value="1"/>
</dbReference>
<evidence type="ECO:0000256" key="1">
    <source>
        <dbReference type="SAM" id="MobiDB-lite"/>
    </source>
</evidence>
<dbReference type="CDD" id="cd00198">
    <property type="entry name" value="vWFA"/>
    <property type="match status" value="1"/>
</dbReference>
<dbReference type="InterPro" id="IPR036465">
    <property type="entry name" value="vWFA_dom_sf"/>
</dbReference>
<feature type="region of interest" description="Disordered" evidence="1">
    <location>
        <begin position="138"/>
        <end position="157"/>
    </location>
</feature>
<reference evidence="3 4" key="1">
    <citation type="submission" date="2016-06" db="EMBL/GenBank/DDBJ databases">
        <authorList>
            <person name="Kjaerup R.B."/>
            <person name="Dalgaard T.S."/>
            <person name="Juul-Madsen H.R."/>
        </authorList>
    </citation>
    <scope>NUCLEOTIDE SEQUENCE [LARGE SCALE GENOMIC DNA]</scope>
    <source>
        <strain evidence="3 4">1081914.2</strain>
    </source>
</reference>
<evidence type="ECO:0000313" key="4">
    <source>
        <dbReference type="Proteomes" id="UP000093795"/>
    </source>
</evidence>
<dbReference type="RefSeq" id="WP_065121670.1">
    <property type="nucleotide sequence ID" value="NZ_LZKQ01000189.1"/>
</dbReference>
<dbReference type="Gene3D" id="3.40.50.410">
    <property type="entry name" value="von Willebrand factor, type A domain"/>
    <property type="match status" value="1"/>
</dbReference>
<dbReference type="PIRSF" id="PIRSF010256">
    <property type="entry name" value="CoxE_vWa"/>
    <property type="match status" value="1"/>
</dbReference>
<organism evidence="3 4">
    <name type="scientific">Mycobacterium asiaticum</name>
    <dbReference type="NCBI Taxonomy" id="1790"/>
    <lineage>
        <taxon>Bacteria</taxon>
        <taxon>Bacillati</taxon>
        <taxon>Actinomycetota</taxon>
        <taxon>Actinomycetes</taxon>
        <taxon>Mycobacteriales</taxon>
        <taxon>Mycobacteriaceae</taxon>
        <taxon>Mycobacterium</taxon>
    </lineage>
</organism>
<proteinExistence type="predicted"/>
<evidence type="ECO:0000259" key="2">
    <source>
        <dbReference type="SMART" id="SM00327"/>
    </source>
</evidence>
<dbReference type="InterPro" id="IPR008912">
    <property type="entry name" value="Uncharacterised_CoxE"/>
</dbReference>
<comment type="caution">
    <text evidence="3">The sequence shown here is derived from an EMBL/GenBank/DDBJ whole genome shotgun (WGS) entry which is preliminary data.</text>
</comment>
<accession>A0A1A3C4P7</accession>
<dbReference type="InterPro" id="IPR011195">
    <property type="entry name" value="UCP010256"/>
</dbReference>
<feature type="compositionally biased region" description="Basic residues" evidence="1">
    <location>
        <begin position="139"/>
        <end position="152"/>
    </location>
</feature>
<dbReference type="InterPro" id="IPR002035">
    <property type="entry name" value="VWF_A"/>
</dbReference>
<gene>
    <name evidence="3" type="ORF">A9X01_23300</name>
</gene>
<feature type="compositionally biased region" description="Polar residues" evidence="1">
    <location>
        <begin position="89"/>
        <end position="101"/>
    </location>
</feature>
<dbReference type="EMBL" id="LZKQ01000189">
    <property type="protein sequence ID" value="OBI81593.1"/>
    <property type="molecule type" value="Genomic_DNA"/>
</dbReference>
<dbReference type="OrthoDB" id="9790469at2"/>
<dbReference type="SMART" id="SM00327">
    <property type="entry name" value="VWA"/>
    <property type="match status" value="1"/>
</dbReference>
<dbReference type="STRING" id="1790.A5645_24640"/>
<sequence length="355" mass="39611">MYDNADRLAVVFARRLRAEGLAVPSGSVALFVSALSEIDPTDHDTLYWAGRAVLVKRPEDIDTFDRVFRSFWLHQPLAASRDDLDSETAAEQPSTSPTTEVRYSPVEVLRSKDFGEYTADDFADAQRLMAQFRATAAMRRSRRRRPAKHRRHSQPDVRATVRRALRTGGEPIRRAWNAPTRRPRRLVLLCDVSGSMDAYSRALLRFMHAAVAGRRRVEAFALGTRLTRLTRELLLRDPEQALRRAGAAVPDWSGGTRLGETLRDYNNAWGMPGMSRGAVVVILSDGWERGDPTVIGEQMARLSRVAHKVVWVNPLKASPGYAPLARGMAAALPHIDEFIDGHNLNALDELIAVIG</sequence>
<dbReference type="Proteomes" id="UP000093795">
    <property type="component" value="Unassembled WGS sequence"/>
</dbReference>
<protein>
    <recommendedName>
        <fullName evidence="2">VWFA domain-containing protein</fullName>
    </recommendedName>
</protein>
<dbReference type="PANTHER" id="PTHR39338:SF6">
    <property type="entry name" value="BLL5662 PROTEIN"/>
    <property type="match status" value="1"/>
</dbReference>
<feature type="region of interest" description="Disordered" evidence="1">
    <location>
        <begin position="82"/>
        <end position="102"/>
    </location>
</feature>
<evidence type="ECO:0000313" key="3">
    <source>
        <dbReference type="EMBL" id="OBI81593.1"/>
    </source>
</evidence>
<dbReference type="Pfam" id="PF05762">
    <property type="entry name" value="VWA_CoxE"/>
    <property type="match status" value="1"/>
</dbReference>